<keyword evidence="5" id="KW-1185">Reference proteome</keyword>
<organism evidence="4 5">
    <name type="scientific">Daphnia magna</name>
    <dbReference type="NCBI Taxonomy" id="35525"/>
    <lineage>
        <taxon>Eukaryota</taxon>
        <taxon>Metazoa</taxon>
        <taxon>Ecdysozoa</taxon>
        <taxon>Arthropoda</taxon>
        <taxon>Crustacea</taxon>
        <taxon>Branchiopoda</taxon>
        <taxon>Diplostraca</taxon>
        <taxon>Cladocera</taxon>
        <taxon>Anomopoda</taxon>
        <taxon>Daphniidae</taxon>
        <taxon>Daphnia</taxon>
    </lineage>
</organism>
<dbReference type="PROSITE" id="PS50088">
    <property type="entry name" value="ANK_REPEAT"/>
    <property type="match status" value="5"/>
</dbReference>
<comment type="caution">
    <text evidence="4">The sequence shown here is derived from an EMBL/GenBank/DDBJ whole genome shotgun (WGS) entry which is preliminary data.</text>
</comment>
<dbReference type="PRINTS" id="PR01415">
    <property type="entry name" value="ANKYRIN"/>
</dbReference>
<dbReference type="PANTHER" id="PTHR24173">
    <property type="entry name" value="ANKYRIN REPEAT CONTAINING"/>
    <property type="match status" value="1"/>
</dbReference>
<dbReference type="InterPro" id="IPR002110">
    <property type="entry name" value="Ankyrin_rpt"/>
</dbReference>
<feature type="repeat" description="ANK" evidence="3">
    <location>
        <begin position="105"/>
        <end position="137"/>
    </location>
</feature>
<dbReference type="EMBL" id="LRGB01002849">
    <property type="protein sequence ID" value="KZS06122.1"/>
    <property type="molecule type" value="Genomic_DNA"/>
</dbReference>
<keyword evidence="2 3" id="KW-0040">ANK repeat</keyword>
<reference evidence="4 5" key="1">
    <citation type="submission" date="2016-03" db="EMBL/GenBank/DDBJ databases">
        <title>EvidentialGene: Evidence-directed Construction of Genes on Genomes.</title>
        <authorList>
            <person name="Gilbert D.G."/>
            <person name="Choi J.-H."/>
            <person name="Mockaitis K."/>
            <person name="Colbourne J."/>
            <person name="Pfrender M."/>
        </authorList>
    </citation>
    <scope>NUCLEOTIDE SEQUENCE [LARGE SCALE GENOMIC DNA]</scope>
    <source>
        <strain evidence="4 5">Xinb3</strain>
        <tissue evidence="4">Complete organism</tissue>
    </source>
</reference>
<dbReference type="SMART" id="SM00248">
    <property type="entry name" value="ANK"/>
    <property type="match status" value="9"/>
</dbReference>
<keyword evidence="1" id="KW-0677">Repeat</keyword>
<sequence>MEEKQKILRAANRGEVEVLREIQDRCRLDWNQCIYDKTGDSALHVASRAGYPLVLKYLHEEGGMSLEQANFDGKRPLHDAAQFSQFKCVEYLISQGVEIDPMKRADWTPLMLACTKQDDAIVKFLAEHGASPRLRNKDGWNSFHLACREGNTSIVSYLLNQDPTLLESRSKNGRTPLHTAALHGHFEIVKLLTERSEKDTQDMKDTCGTTALMDAIRAGHVSIARYLVDTKVSSFECRDGLGRTPIHLAAQAGCIPSIDFLLDECHMEVNSPASDLSRPLHLAAREGHAIAVQHLLEREADDSLKDSHGRTALMVAKDYDQLSCVQLLEKTRPNDSV</sequence>
<dbReference type="STRING" id="35525.A0A164NP26"/>
<dbReference type="PROSITE" id="PS50297">
    <property type="entry name" value="ANK_REP_REGION"/>
    <property type="match status" value="4"/>
</dbReference>
<name>A0A164NP26_9CRUS</name>
<dbReference type="SUPFAM" id="SSF48403">
    <property type="entry name" value="Ankyrin repeat"/>
    <property type="match status" value="1"/>
</dbReference>
<dbReference type="AlphaFoldDB" id="A0A164NP26"/>
<feature type="repeat" description="ANK" evidence="3">
    <location>
        <begin position="72"/>
        <end position="104"/>
    </location>
</feature>
<dbReference type="OrthoDB" id="6335178at2759"/>
<evidence type="ECO:0000313" key="4">
    <source>
        <dbReference type="EMBL" id="KZS06122.1"/>
    </source>
</evidence>
<evidence type="ECO:0000256" key="2">
    <source>
        <dbReference type="ARBA" id="ARBA00023043"/>
    </source>
</evidence>
<dbReference type="InterPro" id="IPR036770">
    <property type="entry name" value="Ankyrin_rpt-contain_sf"/>
</dbReference>
<feature type="repeat" description="ANK" evidence="3">
    <location>
        <begin position="172"/>
        <end position="196"/>
    </location>
</feature>
<evidence type="ECO:0000256" key="3">
    <source>
        <dbReference type="PROSITE-ProRule" id="PRU00023"/>
    </source>
</evidence>
<protein>
    <submittedName>
        <fullName evidence="4">Ankyrin repeat domain-containing protein 16</fullName>
    </submittedName>
</protein>
<feature type="repeat" description="ANK" evidence="3">
    <location>
        <begin position="275"/>
        <end position="307"/>
    </location>
</feature>
<gene>
    <name evidence="4" type="ORF">APZ42_030633</name>
</gene>
<proteinExistence type="predicted"/>
<feature type="repeat" description="ANK" evidence="3">
    <location>
        <begin position="241"/>
        <end position="263"/>
    </location>
</feature>
<evidence type="ECO:0000313" key="5">
    <source>
        <dbReference type="Proteomes" id="UP000076858"/>
    </source>
</evidence>
<dbReference type="PANTHER" id="PTHR24173:SF74">
    <property type="entry name" value="ANKYRIN REPEAT DOMAIN-CONTAINING PROTEIN 16"/>
    <property type="match status" value="1"/>
</dbReference>
<dbReference type="Pfam" id="PF12796">
    <property type="entry name" value="Ank_2"/>
    <property type="match status" value="4"/>
</dbReference>
<evidence type="ECO:0000256" key="1">
    <source>
        <dbReference type="ARBA" id="ARBA00022737"/>
    </source>
</evidence>
<dbReference type="Proteomes" id="UP000076858">
    <property type="component" value="Unassembled WGS sequence"/>
</dbReference>
<dbReference type="Gene3D" id="1.25.40.20">
    <property type="entry name" value="Ankyrin repeat-containing domain"/>
    <property type="match status" value="3"/>
</dbReference>
<accession>A0A164NP26</accession>